<keyword evidence="2" id="KW-1185">Reference proteome</keyword>
<comment type="caution">
    <text evidence="1">The sequence shown here is derived from an EMBL/GenBank/DDBJ whole genome shotgun (WGS) entry which is preliminary data.</text>
</comment>
<organism evidence="1 2">
    <name type="scientific">Dactylosporangium matsuzakiense</name>
    <dbReference type="NCBI Taxonomy" id="53360"/>
    <lineage>
        <taxon>Bacteria</taxon>
        <taxon>Bacillati</taxon>
        <taxon>Actinomycetota</taxon>
        <taxon>Actinomycetes</taxon>
        <taxon>Micromonosporales</taxon>
        <taxon>Micromonosporaceae</taxon>
        <taxon>Dactylosporangium</taxon>
    </lineage>
</organism>
<evidence type="ECO:0000313" key="2">
    <source>
        <dbReference type="Proteomes" id="UP001143480"/>
    </source>
</evidence>
<dbReference type="Proteomes" id="UP001143480">
    <property type="component" value="Unassembled WGS sequence"/>
</dbReference>
<dbReference type="RefSeq" id="WP_271189258.1">
    <property type="nucleotide sequence ID" value="NZ_BSFP01000021.1"/>
</dbReference>
<dbReference type="EMBL" id="BSFP01000021">
    <property type="protein sequence ID" value="GLL02175.1"/>
    <property type="molecule type" value="Genomic_DNA"/>
</dbReference>
<name>A0A9W6KJW5_9ACTN</name>
<reference evidence="1" key="2">
    <citation type="submission" date="2023-01" db="EMBL/GenBank/DDBJ databases">
        <authorList>
            <person name="Sun Q."/>
            <person name="Evtushenko L."/>
        </authorList>
    </citation>
    <scope>NUCLEOTIDE SEQUENCE</scope>
    <source>
        <strain evidence="1">VKM Ac-1321</strain>
    </source>
</reference>
<dbReference type="AlphaFoldDB" id="A0A9W6KJW5"/>
<accession>A0A9W6KJW5</accession>
<sequence>MRAGTGQVLRRQILPNLWVPISVVSTLLVPERIGAVVAHR</sequence>
<evidence type="ECO:0000313" key="1">
    <source>
        <dbReference type="EMBL" id="GLL02175.1"/>
    </source>
</evidence>
<reference evidence="1" key="1">
    <citation type="journal article" date="2014" name="Int. J. Syst. Evol. Microbiol.">
        <title>Complete genome sequence of Corynebacterium casei LMG S-19264T (=DSM 44701T), isolated from a smear-ripened cheese.</title>
        <authorList>
            <consortium name="US DOE Joint Genome Institute (JGI-PGF)"/>
            <person name="Walter F."/>
            <person name="Albersmeier A."/>
            <person name="Kalinowski J."/>
            <person name="Ruckert C."/>
        </authorList>
    </citation>
    <scope>NUCLEOTIDE SEQUENCE</scope>
    <source>
        <strain evidence="1">VKM Ac-1321</strain>
    </source>
</reference>
<protein>
    <submittedName>
        <fullName evidence="1">Uncharacterized protein</fullName>
    </submittedName>
</protein>
<gene>
    <name evidence="1" type="ORF">GCM10017581_039170</name>
</gene>
<proteinExistence type="predicted"/>